<comment type="caution">
    <text evidence="2">The sequence shown here is derived from an EMBL/GenBank/DDBJ whole genome shotgun (WGS) entry which is preliminary data.</text>
</comment>
<reference evidence="2" key="1">
    <citation type="submission" date="2023-03" db="EMBL/GenBank/DDBJ databases">
        <title>Complete genome of Cladonia borealis.</title>
        <authorList>
            <person name="Park H."/>
        </authorList>
    </citation>
    <scope>NUCLEOTIDE SEQUENCE</scope>
    <source>
        <strain evidence="2">ANT050790</strain>
    </source>
</reference>
<dbReference type="AlphaFoldDB" id="A0AA39UXJ8"/>
<sequence>MRPSQSDPGATPVPVEPEVSRPTDHPDSFPIFAVSDSMGDMDSQEPKRITIWESMTVEDLDETCKRAFSSQPVWKIEVLWKEVNRDPTEMKAENCSQVLRFLKGRHGDQLAIYCYDDDVSTESEGSGEHARVS</sequence>
<protein>
    <submittedName>
        <fullName evidence="2">Uncharacterized protein</fullName>
    </submittedName>
</protein>
<feature type="region of interest" description="Disordered" evidence="1">
    <location>
        <begin position="1"/>
        <end position="28"/>
    </location>
</feature>
<feature type="compositionally biased region" description="Basic and acidic residues" evidence="1">
    <location>
        <begin position="18"/>
        <end position="27"/>
    </location>
</feature>
<evidence type="ECO:0000313" key="3">
    <source>
        <dbReference type="Proteomes" id="UP001166286"/>
    </source>
</evidence>
<gene>
    <name evidence="2" type="ORF">JMJ35_010455</name>
</gene>
<accession>A0AA39UXJ8</accession>
<evidence type="ECO:0000256" key="1">
    <source>
        <dbReference type="SAM" id="MobiDB-lite"/>
    </source>
</evidence>
<name>A0AA39UXJ8_9LECA</name>
<organism evidence="2 3">
    <name type="scientific">Cladonia borealis</name>
    <dbReference type="NCBI Taxonomy" id="184061"/>
    <lineage>
        <taxon>Eukaryota</taxon>
        <taxon>Fungi</taxon>
        <taxon>Dikarya</taxon>
        <taxon>Ascomycota</taxon>
        <taxon>Pezizomycotina</taxon>
        <taxon>Lecanoromycetes</taxon>
        <taxon>OSLEUM clade</taxon>
        <taxon>Lecanoromycetidae</taxon>
        <taxon>Lecanorales</taxon>
        <taxon>Lecanorineae</taxon>
        <taxon>Cladoniaceae</taxon>
        <taxon>Cladonia</taxon>
    </lineage>
</organism>
<dbReference type="EMBL" id="JAFEKC020000024">
    <property type="protein sequence ID" value="KAK0507417.1"/>
    <property type="molecule type" value="Genomic_DNA"/>
</dbReference>
<dbReference type="Proteomes" id="UP001166286">
    <property type="component" value="Unassembled WGS sequence"/>
</dbReference>
<keyword evidence="3" id="KW-1185">Reference proteome</keyword>
<proteinExistence type="predicted"/>
<evidence type="ECO:0000313" key="2">
    <source>
        <dbReference type="EMBL" id="KAK0507417.1"/>
    </source>
</evidence>